<feature type="binding site" evidence="6">
    <location>
        <begin position="120"/>
        <end position="127"/>
    </location>
    <ligand>
        <name>ATP</name>
        <dbReference type="ChEBI" id="CHEBI:30616"/>
    </ligand>
</feature>
<dbReference type="InterPro" id="IPR002744">
    <property type="entry name" value="MIP18-like"/>
</dbReference>
<proteinExistence type="inferred from homology"/>
<dbReference type="RefSeq" id="WP_190725108.1">
    <property type="nucleotide sequence ID" value="NZ_CP061539.1"/>
</dbReference>
<gene>
    <name evidence="8" type="ORF">IDM49_04035</name>
</gene>
<dbReference type="InterPro" id="IPR033756">
    <property type="entry name" value="YlxH/NBP35"/>
</dbReference>
<dbReference type="GO" id="GO:0046872">
    <property type="term" value="F:metal ion binding"/>
    <property type="evidence" value="ECO:0007669"/>
    <property type="project" value="UniProtKB-KW"/>
</dbReference>
<dbReference type="InterPro" id="IPR034904">
    <property type="entry name" value="FSCA_dom_sf"/>
</dbReference>
<comment type="subunit">
    <text evidence="6">Homodimer.</text>
</comment>
<name>A0A7H2BFJ9_9MICC</name>
<dbReference type="GO" id="GO:0016887">
    <property type="term" value="F:ATP hydrolysis activity"/>
    <property type="evidence" value="ECO:0007669"/>
    <property type="project" value="UniProtKB-UniRule"/>
</dbReference>
<dbReference type="EMBL" id="CP061539">
    <property type="protein sequence ID" value="QNV38445.1"/>
    <property type="molecule type" value="Genomic_DNA"/>
</dbReference>
<dbReference type="Gene3D" id="3.40.50.300">
    <property type="entry name" value="P-loop containing nucleotide triphosphate hydrolases"/>
    <property type="match status" value="1"/>
</dbReference>
<keyword evidence="6" id="KW-0378">Hydrolase</keyword>
<dbReference type="HAMAP" id="MF_02040">
    <property type="entry name" value="Mrp_NBP35"/>
    <property type="match status" value="1"/>
</dbReference>
<accession>A0A7H2BFJ9</accession>
<keyword evidence="2 6" id="KW-0547">Nucleotide-binding</keyword>
<evidence type="ECO:0000313" key="8">
    <source>
        <dbReference type="EMBL" id="QNV38445.1"/>
    </source>
</evidence>
<dbReference type="GO" id="GO:0051539">
    <property type="term" value="F:4 iron, 4 sulfur cluster binding"/>
    <property type="evidence" value="ECO:0007669"/>
    <property type="project" value="TreeGrafter"/>
</dbReference>
<dbReference type="SUPFAM" id="SSF117916">
    <property type="entry name" value="Fe-S cluster assembly (FSCA) domain-like"/>
    <property type="match status" value="1"/>
</dbReference>
<dbReference type="SUPFAM" id="SSF52540">
    <property type="entry name" value="P-loop containing nucleoside triphosphate hydrolases"/>
    <property type="match status" value="1"/>
</dbReference>
<dbReference type="Pfam" id="PF01883">
    <property type="entry name" value="FeS_assembly_P"/>
    <property type="match status" value="1"/>
</dbReference>
<keyword evidence="4 6" id="KW-0408">Iron</keyword>
<evidence type="ECO:0000256" key="2">
    <source>
        <dbReference type="ARBA" id="ARBA00022741"/>
    </source>
</evidence>
<dbReference type="GO" id="GO:0140663">
    <property type="term" value="F:ATP-dependent FeS chaperone activity"/>
    <property type="evidence" value="ECO:0007669"/>
    <property type="project" value="InterPro"/>
</dbReference>
<evidence type="ECO:0000256" key="6">
    <source>
        <dbReference type="HAMAP-Rule" id="MF_02040"/>
    </source>
</evidence>
<dbReference type="Pfam" id="PF10609">
    <property type="entry name" value="ParA"/>
    <property type="match status" value="1"/>
</dbReference>
<dbReference type="PANTHER" id="PTHR42961">
    <property type="entry name" value="IRON-SULFUR PROTEIN NUBPL"/>
    <property type="match status" value="1"/>
</dbReference>
<evidence type="ECO:0000256" key="4">
    <source>
        <dbReference type="ARBA" id="ARBA00023004"/>
    </source>
</evidence>
<feature type="domain" description="MIP18 family-like" evidence="7">
    <location>
        <begin position="10"/>
        <end position="79"/>
    </location>
</feature>
<comment type="similarity">
    <text evidence="6">Belongs to the Mrp/NBP35 ATP-binding proteins family.</text>
</comment>
<reference evidence="8 9" key="1">
    <citation type="submission" date="2020-09" db="EMBL/GenBank/DDBJ databases">
        <title>Investigation of environmental microbes.</title>
        <authorList>
            <person name="Ou Y."/>
            <person name="Kang Q."/>
        </authorList>
    </citation>
    <scope>NUCLEOTIDE SEQUENCE [LARGE SCALE GENOMIC DNA]</scope>
    <source>
        <strain evidence="8 9">KJZ-14</strain>
    </source>
</reference>
<dbReference type="CDD" id="cd02037">
    <property type="entry name" value="Mrp_NBP35"/>
    <property type="match status" value="1"/>
</dbReference>
<dbReference type="GO" id="GO:0016226">
    <property type="term" value="P:iron-sulfur cluster assembly"/>
    <property type="evidence" value="ECO:0007669"/>
    <property type="project" value="InterPro"/>
</dbReference>
<evidence type="ECO:0000256" key="5">
    <source>
        <dbReference type="ARBA" id="ARBA00023014"/>
    </source>
</evidence>
<dbReference type="InterPro" id="IPR027417">
    <property type="entry name" value="P-loop_NTPase"/>
</dbReference>
<keyword evidence="9" id="KW-1185">Reference proteome</keyword>
<sequence>MSDHESLDTALMRALDTVIDPELRKPITEVGMVDSATVSEGVATVAVLLTIEGCPLKNTIEQDVREAALTVDGIEQVDVRIGYMSPEQRSELKKLLGHSSRANPFASPDSLTKVYAVVSGKGGVGKSSATANLAAAMASAGLKVGVVDADVHGFSIPGLLGITQPPTKLEEMILPPVVPLPEAQRQAWEKGHPHQDPGFIKVISIGMFVEGNQPIAWRGPMLHRALEQFLTDVYFGDLDVLLLDLPPGTGDIAISMAQLLPGAQLLLVSTPQVAAVDVAERAGTLSLQTEQKVAGIIENMSAMVMPDGSTMEVFGSGGGEVLSQRLRDALGYEVPLLGSVPLDVSLRSGGDAGVPVVWSAPDSPAGSAMQAVADRVLEQKRDLAGKALPLNF</sequence>
<comment type="function">
    <text evidence="6">Binds and transfers iron-sulfur (Fe-S) clusters to target apoproteins. Can hydrolyze ATP.</text>
</comment>
<dbReference type="AlphaFoldDB" id="A0A7H2BFJ9"/>
<dbReference type="Proteomes" id="UP000516404">
    <property type="component" value="Chromosome"/>
</dbReference>
<organism evidence="8 9">
    <name type="scientific">Rothia terrae</name>
    <dbReference type="NCBI Taxonomy" id="396015"/>
    <lineage>
        <taxon>Bacteria</taxon>
        <taxon>Bacillati</taxon>
        <taxon>Actinomycetota</taxon>
        <taxon>Actinomycetes</taxon>
        <taxon>Micrococcales</taxon>
        <taxon>Micrococcaceae</taxon>
        <taxon>Rothia</taxon>
    </lineage>
</organism>
<dbReference type="InterPro" id="IPR044304">
    <property type="entry name" value="NUBPL-like"/>
</dbReference>
<keyword evidence="5 6" id="KW-0411">Iron-sulfur</keyword>
<evidence type="ECO:0000259" key="7">
    <source>
        <dbReference type="Pfam" id="PF01883"/>
    </source>
</evidence>
<dbReference type="GeneID" id="96623393"/>
<evidence type="ECO:0000313" key="9">
    <source>
        <dbReference type="Proteomes" id="UP000516404"/>
    </source>
</evidence>
<dbReference type="InterPro" id="IPR019591">
    <property type="entry name" value="Mrp/NBP35_ATP-bd"/>
</dbReference>
<evidence type="ECO:0000256" key="3">
    <source>
        <dbReference type="ARBA" id="ARBA00022840"/>
    </source>
</evidence>
<dbReference type="PANTHER" id="PTHR42961:SF2">
    <property type="entry name" value="IRON-SULFUR PROTEIN NUBPL"/>
    <property type="match status" value="1"/>
</dbReference>
<evidence type="ECO:0000256" key="1">
    <source>
        <dbReference type="ARBA" id="ARBA00022723"/>
    </source>
</evidence>
<keyword evidence="3 6" id="KW-0067">ATP-binding</keyword>
<keyword evidence="1 6" id="KW-0479">Metal-binding</keyword>
<dbReference type="GO" id="GO:0005524">
    <property type="term" value="F:ATP binding"/>
    <property type="evidence" value="ECO:0007669"/>
    <property type="project" value="UniProtKB-UniRule"/>
</dbReference>
<dbReference type="KEGG" id="rter:IDM49_04035"/>
<protein>
    <recommendedName>
        <fullName evidence="6">Iron-sulfur cluster carrier protein</fullName>
    </recommendedName>
</protein>
<dbReference type="Gene3D" id="3.30.300.130">
    <property type="entry name" value="Fe-S cluster assembly (FSCA)"/>
    <property type="match status" value="1"/>
</dbReference>